<evidence type="ECO:0000256" key="6">
    <source>
        <dbReference type="ARBA" id="ARBA00022698"/>
    </source>
</evidence>
<dbReference type="GO" id="GO:0005839">
    <property type="term" value="C:proteasome core complex"/>
    <property type="evidence" value="ECO:0007669"/>
    <property type="project" value="InterPro"/>
</dbReference>
<dbReference type="GO" id="GO:0005737">
    <property type="term" value="C:cytoplasm"/>
    <property type="evidence" value="ECO:0007669"/>
    <property type="project" value="TreeGrafter"/>
</dbReference>
<keyword evidence="13" id="KW-1185">Reference proteome</keyword>
<evidence type="ECO:0000256" key="8">
    <source>
        <dbReference type="ARBA" id="ARBA00022942"/>
    </source>
</evidence>
<dbReference type="Gene3D" id="3.60.20.10">
    <property type="entry name" value="Glutamine Phosphoribosylpyrophosphate, subunit 1, domain 1"/>
    <property type="match status" value="1"/>
</dbReference>
<comment type="caution">
    <text evidence="12">The sequence shown here is derived from an EMBL/GenBank/DDBJ whole genome shotgun (WGS) entry which is preliminary data.</text>
</comment>
<dbReference type="InterPro" id="IPR000243">
    <property type="entry name" value="Pept_T1A_subB"/>
</dbReference>
<keyword evidence="6" id="KW-0888">Threonine protease</keyword>
<name>A0AAD4N4Q6_9BILA</name>
<dbReference type="AlphaFoldDB" id="A0AAD4N4Q6"/>
<feature type="active site" description="Nucleophile" evidence="11">
    <location>
        <position position="34"/>
    </location>
</feature>
<dbReference type="GO" id="GO:0051603">
    <property type="term" value="P:proteolysis involved in protein catabolic process"/>
    <property type="evidence" value="ECO:0007669"/>
    <property type="project" value="InterPro"/>
</dbReference>
<keyword evidence="4" id="KW-0963">Cytoplasm</keyword>
<evidence type="ECO:0000313" key="13">
    <source>
        <dbReference type="Proteomes" id="UP001201812"/>
    </source>
</evidence>
<reference evidence="12" key="1">
    <citation type="submission" date="2022-01" db="EMBL/GenBank/DDBJ databases">
        <title>Genome Sequence Resource for Two Populations of Ditylenchus destructor, the Migratory Endoparasitic Phytonematode.</title>
        <authorList>
            <person name="Zhang H."/>
            <person name="Lin R."/>
            <person name="Xie B."/>
        </authorList>
    </citation>
    <scope>NUCLEOTIDE SEQUENCE</scope>
    <source>
        <strain evidence="12">BazhouSP</strain>
    </source>
</reference>
<proteinExistence type="predicted"/>
<evidence type="ECO:0000256" key="7">
    <source>
        <dbReference type="ARBA" id="ARBA00022801"/>
    </source>
</evidence>
<dbReference type="EC" id="3.4.25.1" evidence="3"/>
<dbReference type="Pfam" id="PF00227">
    <property type="entry name" value="Proteasome"/>
    <property type="match status" value="1"/>
</dbReference>
<dbReference type="InterPro" id="IPR001353">
    <property type="entry name" value="Proteasome_sua/b"/>
</dbReference>
<dbReference type="SUPFAM" id="SSF56235">
    <property type="entry name" value="N-terminal nucleophile aminohydrolases (Ntn hydrolases)"/>
    <property type="match status" value="1"/>
</dbReference>
<sequence length="263" mass="28234">MEFQPAAFDFSLCKRNLALQESGMAPMKAKSTGTTIVAATYEGGIVLGGDSRATAGNIVADKFCMKVHKLTNSIYACGAGTAADLDQVCNMLSANMRLQELNSGRKARVITALRMAKQHLFQYMGYIGAYLLVGGVDPTGTYLYDISANGTTMAKPFAVQGSGSYSAISVMERHYKFGMTEAECKALVQQGLQAGMHGDNASGNTLNLVTIDKDGARFEGPIVPDFCKTPSIVELQYKFPAGATKVLKQKTVKYEVIESMDTN</sequence>
<evidence type="ECO:0000256" key="4">
    <source>
        <dbReference type="ARBA" id="ARBA00022490"/>
    </source>
</evidence>
<dbReference type="PROSITE" id="PS51476">
    <property type="entry name" value="PROTEASOME_BETA_2"/>
    <property type="match status" value="1"/>
</dbReference>
<dbReference type="GO" id="GO:0005634">
    <property type="term" value="C:nucleus"/>
    <property type="evidence" value="ECO:0007669"/>
    <property type="project" value="UniProtKB-SubCell"/>
</dbReference>
<evidence type="ECO:0000256" key="3">
    <source>
        <dbReference type="ARBA" id="ARBA00012039"/>
    </source>
</evidence>
<keyword evidence="8 12" id="KW-0647">Proteasome</keyword>
<dbReference type="PANTHER" id="PTHR32194">
    <property type="entry name" value="METALLOPROTEASE TLDD"/>
    <property type="match status" value="1"/>
</dbReference>
<dbReference type="PRINTS" id="PR00141">
    <property type="entry name" value="PROTEASOME"/>
</dbReference>
<dbReference type="PANTHER" id="PTHR32194:SF4">
    <property type="entry name" value="PROTEASOME SUBUNIT BETA TYPE-7"/>
    <property type="match status" value="1"/>
</dbReference>
<accession>A0AAD4N4Q6</accession>
<dbReference type="InterPro" id="IPR029055">
    <property type="entry name" value="Ntn_hydrolases_N"/>
</dbReference>
<gene>
    <name evidence="12" type="ORF">DdX_08226</name>
</gene>
<keyword evidence="5" id="KW-0645">Protease</keyword>
<dbReference type="InterPro" id="IPR023333">
    <property type="entry name" value="Proteasome_suB-type"/>
</dbReference>
<organism evidence="12 13">
    <name type="scientific">Ditylenchus destructor</name>
    <dbReference type="NCBI Taxonomy" id="166010"/>
    <lineage>
        <taxon>Eukaryota</taxon>
        <taxon>Metazoa</taxon>
        <taxon>Ecdysozoa</taxon>
        <taxon>Nematoda</taxon>
        <taxon>Chromadorea</taxon>
        <taxon>Rhabditida</taxon>
        <taxon>Tylenchina</taxon>
        <taxon>Tylenchomorpha</taxon>
        <taxon>Sphaerularioidea</taxon>
        <taxon>Anguinidae</taxon>
        <taxon>Anguininae</taxon>
        <taxon>Ditylenchus</taxon>
    </lineage>
</organism>
<protein>
    <recommendedName>
        <fullName evidence="3">proteasome endopeptidase complex</fullName>
        <ecNumber evidence="3">3.4.25.1</ecNumber>
    </recommendedName>
</protein>
<comment type="catalytic activity">
    <reaction evidence="1">
        <text>Cleavage of peptide bonds with very broad specificity.</text>
        <dbReference type="EC" id="3.4.25.1"/>
    </reaction>
</comment>
<evidence type="ECO:0000256" key="2">
    <source>
        <dbReference type="ARBA" id="ARBA00004123"/>
    </source>
</evidence>
<dbReference type="Proteomes" id="UP001201812">
    <property type="component" value="Unassembled WGS sequence"/>
</dbReference>
<dbReference type="GO" id="GO:0004298">
    <property type="term" value="F:threonine-type endopeptidase activity"/>
    <property type="evidence" value="ECO:0007669"/>
    <property type="project" value="UniProtKB-KW"/>
</dbReference>
<keyword evidence="9" id="KW-0539">Nucleus</keyword>
<evidence type="ECO:0000313" key="12">
    <source>
        <dbReference type="EMBL" id="KAI1714951.1"/>
    </source>
</evidence>
<evidence type="ECO:0000256" key="11">
    <source>
        <dbReference type="PIRSR" id="PIRSR600243-1"/>
    </source>
</evidence>
<dbReference type="EMBL" id="JAKKPZ010000012">
    <property type="protein sequence ID" value="KAI1714951.1"/>
    <property type="molecule type" value="Genomic_DNA"/>
</dbReference>
<evidence type="ECO:0000256" key="5">
    <source>
        <dbReference type="ARBA" id="ARBA00022670"/>
    </source>
</evidence>
<comment type="subunit">
    <text evidence="10">The 26S proteasome consists of a 20S proteasome core and two 19S regulatory subunits. The 20S proteasome core is composed of 28 subunits that are arranged in four stacked rings, resulting in a barrel-shaped structure. The two end rings are each formed by seven alpha subunits, and the two central rings are each formed by seven beta subunits. The catalytic chamber with the active sites is on the inside of the barrel.</text>
</comment>
<evidence type="ECO:0000256" key="9">
    <source>
        <dbReference type="ARBA" id="ARBA00023242"/>
    </source>
</evidence>
<comment type="subcellular location">
    <subcellularLocation>
        <location evidence="2">Nucleus</location>
    </subcellularLocation>
</comment>
<evidence type="ECO:0000256" key="10">
    <source>
        <dbReference type="ARBA" id="ARBA00026071"/>
    </source>
</evidence>
<keyword evidence="7" id="KW-0378">Hydrolase</keyword>
<evidence type="ECO:0000256" key="1">
    <source>
        <dbReference type="ARBA" id="ARBA00001198"/>
    </source>
</evidence>